<dbReference type="AlphaFoldDB" id="A0AAD5NA56"/>
<evidence type="ECO:0000313" key="4">
    <source>
        <dbReference type="Proteomes" id="UP001196413"/>
    </source>
</evidence>
<comment type="caution">
    <text evidence="3">The sequence shown here is derived from an EMBL/GenBank/DDBJ whole genome shotgun (WGS) entry which is preliminary data.</text>
</comment>
<evidence type="ECO:0000259" key="2">
    <source>
        <dbReference type="Pfam" id="PF10172"/>
    </source>
</evidence>
<dbReference type="EMBL" id="JAHQIW010004769">
    <property type="protein sequence ID" value="KAJ1363589.1"/>
    <property type="molecule type" value="Genomic_DNA"/>
</dbReference>
<feature type="region of interest" description="Disordered" evidence="1">
    <location>
        <begin position="76"/>
        <end position="119"/>
    </location>
</feature>
<name>A0AAD5NA56_PARTN</name>
<protein>
    <recommendedName>
        <fullName evidence="2">DET1- and DDB1-associated protein 1 domain-containing protein</fullName>
    </recommendedName>
</protein>
<organism evidence="3 4">
    <name type="scientific">Parelaphostrongylus tenuis</name>
    <name type="common">Meningeal worm</name>
    <dbReference type="NCBI Taxonomy" id="148309"/>
    <lineage>
        <taxon>Eukaryota</taxon>
        <taxon>Metazoa</taxon>
        <taxon>Ecdysozoa</taxon>
        <taxon>Nematoda</taxon>
        <taxon>Chromadorea</taxon>
        <taxon>Rhabditida</taxon>
        <taxon>Rhabditina</taxon>
        <taxon>Rhabditomorpha</taxon>
        <taxon>Strongyloidea</taxon>
        <taxon>Metastrongylidae</taxon>
        <taxon>Parelaphostrongylus</taxon>
    </lineage>
</organism>
<dbReference type="Pfam" id="PF10172">
    <property type="entry name" value="DDA1"/>
    <property type="match status" value="1"/>
</dbReference>
<keyword evidence="4" id="KW-1185">Reference proteome</keyword>
<gene>
    <name evidence="3" type="ORF">KIN20_023487</name>
</gene>
<proteinExistence type="predicted"/>
<evidence type="ECO:0000256" key="1">
    <source>
        <dbReference type="SAM" id="MobiDB-lite"/>
    </source>
</evidence>
<dbReference type="InterPro" id="IPR018276">
    <property type="entry name" value="DDA1_dom"/>
</dbReference>
<accession>A0AAD5NA56</accession>
<dbReference type="Proteomes" id="UP001196413">
    <property type="component" value="Unassembled WGS sequence"/>
</dbReference>
<feature type="compositionally biased region" description="Basic and acidic residues" evidence="1">
    <location>
        <begin position="76"/>
        <end position="88"/>
    </location>
</feature>
<sequence>MVVVVDEHMAQFLADLPCSNPQHFSQLPEKELKAHEGSKVPKVAYHVPRRDNERIITNDKKPYILRFLEKQWSIRMKEEKDTRDDTSVIKKKRKSELTKKRSSSDAPSTSSGPKTRRLH</sequence>
<reference evidence="3" key="1">
    <citation type="submission" date="2021-06" db="EMBL/GenBank/DDBJ databases">
        <title>Parelaphostrongylus tenuis whole genome reference sequence.</title>
        <authorList>
            <person name="Garwood T.J."/>
            <person name="Larsen P.A."/>
            <person name="Fountain-Jones N.M."/>
            <person name="Garbe J.R."/>
            <person name="Macchietto M.G."/>
            <person name="Kania S.A."/>
            <person name="Gerhold R.W."/>
            <person name="Richards J.E."/>
            <person name="Wolf T.M."/>
        </authorList>
    </citation>
    <scope>NUCLEOTIDE SEQUENCE</scope>
    <source>
        <strain evidence="3">MNPRO001-30</strain>
        <tissue evidence="3">Meninges</tissue>
    </source>
</reference>
<evidence type="ECO:0000313" key="3">
    <source>
        <dbReference type="EMBL" id="KAJ1363589.1"/>
    </source>
</evidence>
<feature type="domain" description="DET1- and DDB1-associated protein 1" evidence="2">
    <location>
        <begin position="12"/>
        <end position="72"/>
    </location>
</feature>